<dbReference type="RefSeq" id="WP_015590951.1">
    <property type="nucleotide sequence ID" value="NC_021169.1"/>
</dbReference>
<dbReference type="Proteomes" id="UP000013307">
    <property type="component" value="Chromosome"/>
</dbReference>
<protein>
    <recommendedName>
        <fullName evidence="3">Antitoxin</fullName>
    </recommendedName>
</protein>
<evidence type="ECO:0000256" key="2">
    <source>
        <dbReference type="ARBA" id="ARBA00022649"/>
    </source>
</evidence>
<dbReference type="InterPro" id="IPR008203">
    <property type="entry name" value="AF2212-like"/>
</dbReference>
<organism evidence="4 5">
    <name type="scientific">Archaeoglobus sulfaticallidus PM70-1</name>
    <dbReference type="NCBI Taxonomy" id="387631"/>
    <lineage>
        <taxon>Archaea</taxon>
        <taxon>Methanobacteriati</taxon>
        <taxon>Methanobacteriota</taxon>
        <taxon>Archaeoglobi</taxon>
        <taxon>Archaeoglobales</taxon>
        <taxon>Archaeoglobaceae</taxon>
        <taxon>Archaeoglobus</taxon>
    </lineage>
</organism>
<keyword evidence="5" id="KW-1185">Reference proteome</keyword>
<dbReference type="OrthoDB" id="116241at2157"/>
<dbReference type="STRING" id="387631.Asulf_01362"/>
<proteinExistence type="inferred from homology"/>
<evidence type="ECO:0000256" key="1">
    <source>
        <dbReference type="ARBA" id="ARBA00006615"/>
    </source>
</evidence>
<dbReference type="Pfam" id="PF01954">
    <property type="entry name" value="AF2212-like"/>
    <property type="match status" value="1"/>
</dbReference>
<dbReference type="SUPFAM" id="SSF141694">
    <property type="entry name" value="AF2212/PG0164-like"/>
    <property type="match status" value="1"/>
</dbReference>
<dbReference type="AlphaFoldDB" id="N0BEA9"/>
<dbReference type="GeneID" id="15393001"/>
<dbReference type="HOGENOM" id="CLU_1709025_0_0_2"/>
<dbReference type="EMBL" id="CP005290">
    <property type="protein sequence ID" value="AGK61353.1"/>
    <property type="molecule type" value="Genomic_DNA"/>
</dbReference>
<comment type="function">
    <text evidence="3">Antitoxin component of a type II toxin-antitoxin (TA) system.</text>
</comment>
<sequence length="153" mass="17823">MKVIIEVVYENSVFKPLKPLESLGVSLSDGEKLTVEIKVESGFPKAKADRTPEIKILDVKELRPTKPYAEMEDYGEIRRFKVFAKINNNVEKFTIYELLEEIEDNMCYVVNGHCKRLESNRNKIFTTMSKVYFSRLGAYLGRWNRDTGLMKMK</sequence>
<comment type="similarity">
    <text evidence="1 3">Belongs to the UPF0165 family.</text>
</comment>
<keyword evidence="2 3" id="KW-1277">Toxin-antitoxin system</keyword>
<dbReference type="KEGG" id="ast:Asulf_01362"/>
<dbReference type="eggNOG" id="arCOG03880">
    <property type="taxonomic scope" value="Archaea"/>
</dbReference>
<evidence type="ECO:0000313" key="5">
    <source>
        <dbReference type="Proteomes" id="UP000013307"/>
    </source>
</evidence>
<name>N0BEA9_9EURY</name>
<gene>
    <name evidence="4" type="ORF">Asulf_01362</name>
</gene>
<evidence type="ECO:0000313" key="4">
    <source>
        <dbReference type="EMBL" id="AGK61353.1"/>
    </source>
</evidence>
<accession>N0BEA9</accession>
<evidence type="ECO:0000256" key="3">
    <source>
        <dbReference type="RuleBase" id="RU368051"/>
    </source>
</evidence>
<dbReference type="InterPro" id="IPR024069">
    <property type="entry name" value="AF2212-like_dom_sf"/>
</dbReference>
<dbReference type="Gene3D" id="4.10.1150.10">
    <property type="entry name" value="AF2212/PG0164-like"/>
    <property type="match status" value="1"/>
</dbReference>
<reference evidence="4 5" key="1">
    <citation type="journal article" date="2013" name="Genome Announc.">
        <title>Complete Genome Sequence of the Thermophilic and Facultatively Chemolithoautotrophic Sulfate Reducer Archaeoglobus sulfaticallidus Strain PM70-1T.</title>
        <authorList>
            <person name="Stokke R."/>
            <person name="Hocking W.P."/>
            <person name="Steinsbu B.O."/>
            <person name="Steen I.H."/>
        </authorList>
    </citation>
    <scope>NUCLEOTIDE SEQUENCE [LARGE SCALE GENOMIC DNA]</scope>
    <source>
        <strain evidence="4">PM70-1</strain>
    </source>
</reference>